<dbReference type="Proteomes" id="UP001056429">
    <property type="component" value="Unassembled WGS sequence"/>
</dbReference>
<keyword evidence="10" id="KW-1185">Reference proteome</keyword>
<accession>A0A9J6NZY3</accession>
<evidence type="ECO:0000256" key="7">
    <source>
        <dbReference type="ARBA" id="ARBA00023136"/>
    </source>
</evidence>
<keyword evidence="3" id="KW-0813">Transport</keyword>
<feature type="transmembrane region" description="Helical" evidence="8">
    <location>
        <begin position="322"/>
        <end position="342"/>
    </location>
</feature>
<dbReference type="EMBL" id="JAGSOJ010000001">
    <property type="protein sequence ID" value="MCM1988720.1"/>
    <property type="molecule type" value="Genomic_DNA"/>
</dbReference>
<evidence type="ECO:0000313" key="10">
    <source>
        <dbReference type="Proteomes" id="UP001056429"/>
    </source>
</evidence>
<dbReference type="RefSeq" id="WP_250857589.1">
    <property type="nucleotide sequence ID" value="NZ_JAGSOJ010000001.1"/>
</dbReference>
<comment type="similarity">
    <text evidence="2">Belongs to the binding-protein-dependent transport system permease family. FecCD subfamily.</text>
</comment>
<dbReference type="InterPro" id="IPR000522">
    <property type="entry name" value="ABC_transptr_permease_BtuC"/>
</dbReference>
<gene>
    <name evidence="9" type="ORF">KDK92_03135</name>
</gene>
<dbReference type="CDD" id="cd06550">
    <property type="entry name" value="TM_ABC_iron-siderophores_like"/>
    <property type="match status" value="1"/>
</dbReference>
<evidence type="ECO:0000256" key="1">
    <source>
        <dbReference type="ARBA" id="ARBA00004651"/>
    </source>
</evidence>
<evidence type="ECO:0000256" key="3">
    <source>
        <dbReference type="ARBA" id="ARBA00022448"/>
    </source>
</evidence>
<evidence type="ECO:0000256" key="5">
    <source>
        <dbReference type="ARBA" id="ARBA00022692"/>
    </source>
</evidence>
<evidence type="ECO:0000313" key="9">
    <source>
        <dbReference type="EMBL" id="MCM1988720.1"/>
    </source>
</evidence>
<dbReference type="Gene3D" id="1.10.3470.10">
    <property type="entry name" value="ABC transporter involved in vitamin B12 uptake, BtuC"/>
    <property type="match status" value="1"/>
</dbReference>
<comment type="caution">
    <text evidence="9">The sequence shown here is derived from an EMBL/GenBank/DDBJ whole genome shotgun (WGS) entry which is preliminary data.</text>
</comment>
<dbReference type="AlphaFoldDB" id="A0A9J6NZY3"/>
<evidence type="ECO:0000256" key="8">
    <source>
        <dbReference type="SAM" id="Phobius"/>
    </source>
</evidence>
<dbReference type="SUPFAM" id="SSF81345">
    <property type="entry name" value="ABC transporter involved in vitamin B12 uptake, BtuC"/>
    <property type="match status" value="1"/>
</dbReference>
<evidence type="ECO:0000256" key="2">
    <source>
        <dbReference type="ARBA" id="ARBA00007935"/>
    </source>
</evidence>
<feature type="transmembrane region" description="Helical" evidence="8">
    <location>
        <begin position="293"/>
        <end position="310"/>
    </location>
</feature>
<proteinExistence type="inferred from homology"/>
<reference evidence="9" key="1">
    <citation type="journal article" date="2021" name="mSystems">
        <title>Bacteria and Archaea Synergistically Convert Glycine Betaine to Biogenic Methane in the Formosa Cold Seep of the South China Sea.</title>
        <authorList>
            <person name="Li L."/>
            <person name="Zhang W."/>
            <person name="Zhang S."/>
            <person name="Song L."/>
            <person name="Sun Q."/>
            <person name="Zhang H."/>
            <person name="Xiang H."/>
            <person name="Dong X."/>
        </authorList>
    </citation>
    <scope>NUCLEOTIDE SEQUENCE</scope>
    <source>
        <strain evidence="9">ZWT</strain>
    </source>
</reference>
<evidence type="ECO:0000256" key="4">
    <source>
        <dbReference type="ARBA" id="ARBA00022475"/>
    </source>
</evidence>
<dbReference type="PANTHER" id="PTHR30472:SF68">
    <property type="entry name" value="FERRICHROME TRANSPORT SYSTEM PERMEASE PROTEIN FHUB"/>
    <property type="match status" value="1"/>
</dbReference>
<keyword evidence="6 8" id="KW-1133">Transmembrane helix</keyword>
<dbReference type="InterPro" id="IPR037294">
    <property type="entry name" value="ABC_BtuC-like"/>
</dbReference>
<name>A0A9J6NZY3_9CLOT</name>
<feature type="transmembrane region" description="Helical" evidence="8">
    <location>
        <begin position="111"/>
        <end position="130"/>
    </location>
</feature>
<dbReference type="FunFam" id="1.10.3470.10:FF:000001">
    <property type="entry name" value="Vitamin B12 ABC transporter permease BtuC"/>
    <property type="match status" value="1"/>
</dbReference>
<organism evidence="9 10">
    <name type="scientific">Oceanirhabdus seepicola</name>
    <dbReference type="NCBI Taxonomy" id="2828781"/>
    <lineage>
        <taxon>Bacteria</taxon>
        <taxon>Bacillati</taxon>
        <taxon>Bacillota</taxon>
        <taxon>Clostridia</taxon>
        <taxon>Eubacteriales</taxon>
        <taxon>Clostridiaceae</taxon>
        <taxon>Oceanirhabdus</taxon>
    </lineage>
</organism>
<feature type="transmembrane region" description="Helical" evidence="8">
    <location>
        <begin position="29"/>
        <end position="48"/>
    </location>
</feature>
<feature type="transmembrane region" description="Helical" evidence="8">
    <location>
        <begin position="136"/>
        <end position="155"/>
    </location>
</feature>
<dbReference type="GO" id="GO:0033214">
    <property type="term" value="P:siderophore-iron import into cell"/>
    <property type="evidence" value="ECO:0007669"/>
    <property type="project" value="TreeGrafter"/>
</dbReference>
<sequence>MKLALENNEEKIESSSWEILKKQRTYKMCIIFSLFVLALFSILLSVSLGPLKIPLGEVIQCIFKNPEGINKQIIWNVRLPRTLIAAVVGMSLAVSGAILQGVMRNPLASPNIIGVSSGAGLAAVIILVLFPNYYYLVPPVAFIGALSSTLLIYVLAWKGGIKPLRMILAGVAVSSFLSAGINALMIFFPDRVHGVITFMVGGLAAKSWIHLRVMWIYAVIGVLLAFIFSNKINILMLGDEIAVSLGLKVERTRLMFIAIASLLAANAVSVVGLLGFVGLIVPHVARIIIGSDYRYLFPASALMGISLLVLCDTLARTIMDPVEIPVGIIMALIGAPFFLYLLRGGLNNNVKG</sequence>
<dbReference type="Pfam" id="PF01032">
    <property type="entry name" value="FecCD"/>
    <property type="match status" value="1"/>
</dbReference>
<evidence type="ECO:0000256" key="6">
    <source>
        <dbReference type="ARBA" id="ARBA00022989"/>
    </source>
</evidence>
<dbReference type="PANTHER" id="PTHR30472">
    <property type="entry name" value="FERRIC ENTEROBACTIN TRANSPORT SYSTEM PERMEASE PROTEIN"/>
    <property type="match status" value="1"/>
</dbReference>
<reference evidence="9" key="2">
    <citation type="submission" date="2021-04" db="EMBL/GenBank/DDBJ databases">
        <authorList>
            <person name="Dong X."/>
        </authorList>
    </citation>
    <scope>NUCLEOTIDE SEQUENCE</scope>
    <source>
        <strain evidence="9">ZWT</strain>
    </source>
</reference>
<keyword evidence="7 8" id="KW-0472">Membrane</keyword>
<feature type="transmembrane region" description="Helical" evidence="8">
    <location>
        <begin position="167"/>
        <end position="188"/>
    </location>
</feature>
<dbReference type="GO" id="GO:0005886">
    <property type="term" value="C:plasma membrane"/>
    <property type="evidence" value="ECO:0007669"/>
    <property type="project" value="UniProtKB-SubCell"/>
</dbReference>
<dbReference type="GO" id="GO:0022857">
    <property type="term" value="F:transmembrane transporter activity"/>
    <property type="evidence" value="ECO:0007669"/>
    <property type="project" value="InterPro"/>
</dbReference>
<comment type="subcellular location">
    <subcellularLocation>
        <location evidence="1">Cell membrane</location>
        <topology evidence="1">Multi-pass membrane protein</topology>
    </subcellularLocation>
</comment>
<keyword evidence="4" id="KW-1003">Cell membrane</keyword>
<feature type="transmembrane region" description="Helical" evidence="8">
    <location>
        <begin position="82"/>
        <end position="99"/>
    </location>
</feature>
<keyword evidence="5 8" id="KW-0812">Transmembrane</keyword>
<feature type="transmembrane region" description="Helical" evidence="8">
    <location>
        <begin position="254"/>
        <end position="281"/>
    </location>
</feature>
<protein>
    <submittedName>
        <fullName evidence="9">Iron ABC transporter permease</fullName>
    </submittedName>
</protein>
<feature type="transmembrane region" description="Helical" evidence="8">
    <location>
        <begin position="208"/>
        <end position="228"/>
    </location>
</feature>